<reference evidence="10" key="1">
    <citation type="submission" date="2019-12" db="UniProtKB">
        <authorList>
            <consortium name="WormBaseParasite"/>
        </authorList>
    </citation>
    <scope>IDENTIFICATION</scope>
</reference>
<dbReference type="InterPro" id="IPR018097">
    <property type="entry name" value="EGF_Ca-bd_CS"/>
</dbReference>
<dbReference type="GO" id="GO:0005509">
    <property type="term" value="F:calcium ion binding"/>
    <property type="evidence" value="ECO:0007669"/>
    <property type="project" value="InterPro"/>
</dbReference>
<organism evidence="9 10">
    <name type="scientific">Trichuris muris</name>
    <name type="common">Mouse whipworm</name>
    <dbReference type="NCBI Taxonomy" id="70415"/>
    <lineage>
        <taxon>Eukaryota</taxon>
        <taxon>Metazoa</taxon>
        <taxon>Ecdysozoa</taxon>
        <taxon>Nematoda</taxon>
        <taxon>Enoplea</taxon>
        <taxon>Dorylaimia</taxon>
        <taxon>Trichinellida</taxon>
        <taxon>Trichuridae</taxon>
        <taxon>Trichuris</taxon>
    </lineage>
</organism>
<dbReference type="CDD" id="cd00054">
    <property type="entry name" value="EGF_CA"/>
    <property type="match status" value="2"/>
</dbReference>
<keyword evidence="1 6" id="KW-0245">EGF-like domain</keyword>
<evidence type="ECO:0000313" key="10">
    <source>
        <dbReference type="WBParaSite" id="TMUE_2000008107.1"/>
    </source>
</evidence>
<feature type="domain" description="EGF-like" evidence="8">
    <location>
        <begin position="348"/>
        <end position="383"/>
    </location>
</feature>
<proteinExistence type="predicted"/>
<dbReference type="PROSITE" id="PS00010">
    <property type="entry name" value="ASX_HYDROXYL"/>
    <property type="match status" value="2"/>
</dbReference>
<evidence type="ECO:0000256" key="5">
    <source>
        <dbReference type="ARBA" id="ARBA00023180"/>
    </source>
</evidence>
<keyword evidence="3" id="KW-0677">Repeat</keyword>
<dbReference type="Pfam" id="PF07645">
    <property type="entry name" value="EGF_CA"/>
    <property type="match status" value="1"/>
</dbReference>
<keyword evidence="9" id="KW-1185">Reference proteome</keyword>
<evidence type="ECO:0000256" key="6">
    <source>
        <dbReference type="PROSITE-ProRule" id="PRU00076"/>
    </source>
</evidence>
<feature type="domain" description="EGF-like" evidence="8">
    <location>
        <begin position="385"/>
        <end position="424"/>
    </location>
</feature>
<dbReference type="InterPro" id="IPR009030">
    <property type="entry name" value="Growth_fac_rcpt_cys_sf"/>
</dbReference>
<dbReference type="FunFam" id="2.10.25.10:FF:000038">
    <property type="entry name" value="Fibrillin 2"/>
    <property type="match status" value="1"/>
</dbReference>
<dbReference type="InterPro" id="IPR000152">
    <property type="entry name" value="EGF-type_Asp/Asn_hydroxyl_site"/>
</dbReference>
<dbReference type="PROSITE" id="PS01187">
    <property type="entry name" value="EGF_CA"/>
    <property type="match status" value="1"/>
</dbReference>
<keyword evidence="5" id="KW-0325">Glycoprotein</keyword>
<comment type="caution">
    <text evidence="6">Lacks conserved residue(s) required for the propagation of feature annotation.</text>
</comment>
<feature type="transmembrane region" description="Helical" evidence="7">
    <location>
        <begin position="34"/>
        <end position="51"/>
    </location>
</feature>
<evidence type="ECO:0000256" key="1">
    <source>
        <dbReference type="ARBA" id="ARBA00022536"/>
    </source>
</evidence>
<dbReference type="InterPro" id="IPR001881">
    <property type="entry name" value="EGF-like_Ca-bd_dom"/>
</dbReference>
<dbReference type="InterPro" id="IPR000742">
    <property type="entry name" value="EGF"/>
</dbReference>
<dbReference type="InterPro" id="IPR049883">
    <property type="entry name" value="NOTCH1_EGF-like"/>
</dbReference>
<feature type="disulfide bond" evidence="6">
    <location>
        <begin position="373"/>
        <end position="382"/>
    </location>
</feature>
<protein>
    <submittedName>
        <fullName evidence="10">EGF-like domain-containing protein</fullName>
    </submittedName>
</protein>
<name>A0A5S6QMM5_TRIMR</name>
<dbReference type="Gene3D" id="2.10.25.10">
    <property type="entry name" value="Laminin"/>
    <property type="match status" value="2"/>
</dbReference>
<dbReference type="GO" id="GO:0016020">
    <property type="term" value="C:membrane"/>
    <property type="evidence" value="ECO:0007669"/>
    <property type="project" value="UniProtKB-SubCell"/>
</dbReference>
<dbReference type="InterPro" id="IPR051022">
    <property type="entry name" value="Notch_Cell-Fate_Det"/>
</dbReference>
<accession>A0A5S6QMM5</accession>
<dbReference type="Proteomes" id="UP000046395">
    <property type="component" value="Unassembled WGS sequence"/>
</dbReference>
<keyword evidence="7" id="KW-0812">Transmembrane</keyword>
<evidence type="ECO:0000313" key="9">
    <source>
        <dbReference type="Proteomes" id="UP000046395"/>
    </source>
</evidence>
<feature type="disulfide bond" evidence="6">
    <location>
        <begin position="414"/>
        <end position="423"/>
    </location>
</feature>
<keyword evidence="7" id="KW-0472">Membrane</keyword>
<evidence type="ECO:0000256" key="4">
    <source>
        <dbReference type="ARBA" id="ARBA00023157"/>
    </source>
</evidence>
<evidence type="ECO:0000259" key="8">
    <source>
        <dbReference type="PROSITE" id="PS50026"/>
    </source>
</evidence>
<evidence type="ECO:0000256" key="2">
    <source>
        <dbReference type="ARBA" id="ARBA00022729"/>
    </source>
</evidence>
<dbReference type="PROSITE" id="PS50026">
    <property type="entry name" value="EGF_3"/>
    <property type="match status" value="2"/>
</dbReference>
<keyword evidence="2" id="KW-0732">Signal</keyword>
<dbReference type="SMART" id="SM00181">
    <property type="entry name" value="EGF"/>
    <property type="match status" value="2"/>
</dbReference>
<sequence length="457" mass="52662">MTSKEHTFVAAVVICLYAFEYRQLPKTMMKVAKAAVFITITLISLLPIATFQTNMKGNIIDLLNFIYYSGSYDDRGTGIAVFPASNYGYSSPLDECLNTYPKGEPLAWMLPLEKGVSEFKYIKDSMYATFKHRKTIKQQRWCNLYKQRNFLMNSRDKPFDEVDDVPVIVNGFLITGIEASSDEKEYNVTYKDYAGNEIGTLVHRVENERIVSPRKGVLFKNLTLLREVNLNWRAYRDGPLLINYSPRVGVYYTTIAGIPMHKAYLEEHYSVVLCRFEMDQDLCKQQRRLTIQEELTEYCVECKEHLYGRHCQFDPNECSDAVHEFGFHYVDCEKYKDGEPVVYTQAIVVMPLQHNCSEHATCMNTFGSYMCFCEDGWQGEFCENDVDECEENLATCNKHTSSCENTIGSYKCSCNDGFTGKNCEFRADNSGSQVNTLQWIALDAISLLMYQTLFPWY</sequence>
<dbReference type="WBParaSite" id="TMUE_2000008107.1">
    <property type="protein sequence ID" value="TMUE_2000008107.1"/>
    <property type="gene ID" value="WBGene00302657"/>
</dbReference>
<dbReference type="SMART" id="SM00179">
    <property type="entry name" value="EGF_CA"/>
    <property type="match status" value="2"/>
</dbReference>
<dbReference type="PROSITE" id="PS01186">
    <property type="entry name" value="EGF_2"/>
    <property type="match status" value="2"/>
</dbReference>
<keyword evidence="7" id="KW-1133">Transmembrane helix</keyword>
<dbReference type="PROSITE" id="PS00022">
    <property type="entry name" value="EGF_1"/>
    <property type="match status" value="2"/>
</dbReference>
<dbReference type="SUPFAM" id="SSF57184">
    <property type="entry name" value="Growth factor receptor domain"/>
    <property type="match status" value="1"/>
</dbReference>
<evidence type="ECO:0000256" key="7">
    <source>
        <dbReference type="SAM" id="Phobius"/>
    </source>
</evidence>
<keyword evidence="4 6" id="KW-1015">Disulfide bond</keyword>
<dbReference type="PANTHER" id="PTHR24049">
    <property type="entry name" value="CRUMBS FAMILY MEMBER"/>
    <property type="match status" value="1"/>
</dbReference>
<dbReference type="AlphaFoldDB" id="A0A5S6QMM5"/>
<dbReference type="FunFam" id="2.10.25.10:FF:000173">
    <property type="entry name" value="Neurogenic locus notch protein 2"/>
    <property type="match status" value="1"/>
</dbReference>
<dbReference type="Pfam" id="PF00008">
    <property type="entry name" value="EGF"/>
    <property type="match status" value="1"/>
</dbReference>
<dbReference type="STRING" id="70415.A0A5S6QMM5"/>
<evidence type="ECO:0000256" key="3">
    <source>
        <dbReference type="ARBA" id="ARBA00022737"/>
    </source>
</evidence>